<proteinExistence type="predicted"/>
<keyword evidence="7" id="KW-1185">Reference proteome</keyword>
<evidence type="ECO:0000256" key="2">
    <source>
        <dbReference type="ARBA" id="ARBA00022692"/>
    </source>
</evidence>
<evidence type="ECO:0000313" key="7">
    <source>
        <dbReference type="Proteomes" id="UP001215598"/>
    </source>
</evidence>
<gene>
    <name evidence="6" type="ORF">B0H16DRAFT_1885787</name>
</gene>
<evidence type="ECO:0000256" key="5">
    <source>
        <dbReference type="SAM" id="Phobius"/>
    </source>
</evidence>
<dbReference type="PANTHER" id="PTHR10250">
    <property type="entry name" value="MICROSOMAL GLUTATHIONE S-TRANSFERASE"/>
    <property type="match status" value="1"/>
</dbReference>
<keyword evidence="3 5" id="KW-1133">Transmembrane helix</keyword>
<comment type="caution">
    <text evidence="6">The sequence shown here is derived from an EMBL/GenBank/DDBJ whole genome shotgun (WGS) entry which is preliminary data.</text>
</comment>
<evidence type="ECO:0000256" key="4">
    <source>
        <dbReference type="ARBA" id="ARBA00023136"/>
    </source>
</evidence>
<keyword evidence="2 5" id="KW-0812">Transmembrane</keyword>
<accession>A0AAD7J4Z7</accession>
<name>A0AAD7J4Z7_9AGAR</name>
<protein>
    <recommendedName>
        <fullName evidence="8">Microsomal glutathione S-transferase 3</fullName>
    </recommendedName>
</protein>
<sequence length="166" mass="18093">MSTLVLPAGTGYVAGAFLSTVLVLLYQTRTVGKYRHLAGVEYPRAYAEKEEMKANPNAVLFNCAQRAHQNTLENLPMLLIGTVITSLKYPQAAAAALTVWSISRVGYTVGYITGTPKKRTNALSVLQYPAGYGLLLSLYIHRCATHSCGAESLINIQVKQSLRFLV</sequence>
<dbReference type="GO" id="GO:0005783">
    <property type="term" value="C:endoplasmic reticulum"/>
    <property type="evidence" value="ECO:0007669"/>
    <property type="project" value="TreeGrafter"/>
</dbReference>
<dbReference type="SUPFAM" id="SSF161084">
    <property type="entry name" value="MAPEG domain-like"/>
    <property type="match status" value="1"/>
</dbReference>
<dbReference type="Gene3D" id="1.20.120.550">
    <property type="entry name" value="Membrane associated eicosanoid/glutathione metabolism-like domain"/>
    <property type="match status" value="1"/>
</dbReference>
<dbReference type="PANTHER" id="PTHR10250:SF26">
    <property type="entry name" value="GLUTATHIONE S-TRANSFERASE 3, MITOCHONDRIAL"/>
    <property type="match status" value="1"/>
</dbReference>
<comment type="subcellular location">
    <subcellularLocation>
        <location evidence="1">Membrane</location>
        <topology evidence="1">Multi-pass membrane protein</topology>
    </subcellularLocation>
</comment>
<feature type="transmembrane region" description="Helical" evidence="5">
    <location>
        <begin position="6"/>
        <end position="26"/>
    </location>
</feature>
<dbReference type="EMBL" id="JARKIB010000045">
    <property type="protein sequence ID" value="KAJ7757074.1"/>
    <property type="molecule type" value="Genomic_DNA"/>
</dbReference>
<reference evidence="6" key="1">
    <citation type="submission" date="2023-03" db="EMBL/GenBank/DDBJ databases">
        <title>Massive genome expansion in bonnet fungi (Mycena s.s.) driven by repeated elements and novel gene families across ecological guilds.</title>
        <authorList>
            <consortium name="Lawrence Berkeley National Laboratory"/>
            <person name="Harder C.B."/>
            <person name="Miyauchi S."/>
            <person name="Viragh M."/>
            <person name="Kuo A."/>
            <person name="Thoen E."/>
            <person name="Andreopoulos B."/>
            <person name="Lu D."/>
            <person name="Skrede I."/>
            <person name="Drula E."/>
            <person name="Henrissat B."/>
            <person name="Morin E."/>
            <person name="Kohler A."/>
            <person name="Barry K."/>
            <person name="LaButti K."/>
            <person name="Morin E."/>
            <person name="Salamov A."/>
            <person name="Lipzen A."/>
            <person name="Mereny Z."/>
            <person name="Hegedus B."/>
            <person name="Baldrian P."/>
            <person name="Stursova M."/>
            <person name="Weitz H."/>
            <person name="Taylor A."/>
            <person name="Grigoriev I.V."/>
            <person name="Nagy L.G."/>
            <person name="Martin F."/>
            <person name="Kauserud H."/>
        </authorList>
    </citation>
    <scope>NUCLEOTIDE SEQUENCE</scope>
    <source>
        <strain evidence="6">CBHHK182m</strain>
    </source>
</reference>
<evidence type="ECO:0000256" key="3">
    <source>
        <dbReference type="ARBA" id="ARBA00022989"/>
    </source>
</evidence>
<dbReference type="GO" id="GO:0005635">
    <property type="term" value="C:nuclear envelope"/>
    <property type="evidence" value="ECO:0007669"/>
    <property type="project" value="TreeGrafter"/>
</dbReference>
<dbReference type="GO" id="GO:0004602">
    <property type="term" value="F:glutathione peroxidase activity"/>
    <property type="evidence" value="ECO:0007669"/>
    <property type="project" value="TreeGrafter"/>
</dbReference>
<dbReference type="InterPro" id="IPR001129">
    <property type="entry name" value="Membr-assoc_MAPEG"/>
</dbReference>
<evidence type="ECO:0008006" key="8">
    <source>
        <dbReference type="Google" id="ProtNLM"/>
    </source>
</evidence>
<organism evidence="6 7">
    <name type="scientific">Mycena metata</name>
    <dbReference type="NCBI Taxonomy" id="1033252"/>
    <lineage>
        <taxon>Eukaryota</taxon>
        <taxon>Fungi</taxon>
        <taxon>Dikarya</taxon>
        <taxon>Basidiomycota</taxon>
        <taxon>Agaricomycotina</taxon>
        <taxon>Agaricomycetes</taxon>
        <taxon>Agaricomycetidae</taxon>
        <taxon>Agaricales</taxon>
        <taxon>Marasmiineae</taxon>
        <taxon>Mycenaceae</taxon>
        <taxon>Mycena</taxon>
    </lineage>
</organism>
<dbReference type="InterPro" id="IPR050997">
    <property type="entry name" value="MAPEG"/>
</dbReference>
<dbReference type="GO" id="GO:0016020">
    <property type="term" value="C:membrane"/>
    <property type="evidence" value="ECO:0007669"/>
    <property type="project" value="UniProtKB-SubCell"/>
</dbReference>
<keyword evidence="4 5" id="KW-0472">Membrane</keyword>
<dbReference type="Pfam" id="PF01124">
    <property type="entry name" value="MAPEG"/>
    <property type="match status" value="1"/>
</dbReference>
<dbReference type="InterPro" id="IPR023352">
    <property type="entry name" value="MAPEG-like_dom_sf"/>
</dbReference>
<dbReference type="AlphaFoldDB" id="A0AAD7J4Z7"/>
<dbReference type="Proteomes" id="UP001215598">
    <property type="component" value="Unassembled WGS sequence"/>
</dbReference>
<evidence type="ECO:0000256" key="1">
    <source>
        <dbReference type="ARBA" id="ARBA00004141"/>
    </source>
</evidence>
<evidence type="ECO:0000313" key="6">
    <source>
        <dbReference type="EMBL" id="KAJ7757074.1"/>
    </source>
</evidence>
<dbReference type="GO" id="GO:0004364">
    <property type="term" value="F:glutathione transferase activity"/>
    <property type="evidence" value="ECO:0007669"/>
    <property type="project" value="TreeGrafter"/>
</dbReference>